<comment type="similarity">
    <text evidence="1">Belongs to the myo-inositol 1-phosphate synthase family.</text>
</comment>
<dbReference type="EMBL" id="JACCCV010000002">
    <property type="protein sequence ID" value="NYF52304.1"/>
    <property type="molecule type" value="Genomic_DNA"/>
</dbReference>
<dbReference type="InterPro" id="IPR036291">
    <property type="entry name" value="NAD(P)-bd_dom_sf"/>
</dbReference>
<dbReference type="InterPro" id="IPR002587">
    <property type="entry name" value="Myo-inos-1-P_Synthase"/>
</dbReference>
<accession>A0A7Y9T5G5</accession>
<reference evidence="3 4" key="1">
    <citation type="submission" date="2020-07" db="EMBL/GenBank/DDBJ databases">
        <title>Genomic Encyclopedia of Type Strains, Phase IV (KMG-V): Genome sequencing to study the core and pangenomes of soil and plant-associated prokaryotes.</title>
        <authorList>
            <person name="Whitman W."/>
        </authorList>
    </citation>
    <scope>NUCLEOTIDE SEQUENCE [LARGE SCALE GENOMIC DNA]</scope>
    <source>
        <strain evidence="3 4">M8UP30</strain>
    </source>
</reference>
<organism evidence="3 4">
    <name type="scientific">Tunturiibacter lichenicola</name>
    <dbReference type="NCBI Taxonomy" id="2051959"/>
    <lineage>
        <taxon>Bacteria</taxon>
        <taxon>Pseudomonadati</taxon>
        <taxon>Acidobacteriota</taxon>
        <taxon>Terriglobia</taxon>
        <taxon>Terriglobales</taxon>
        <taxon>Acidobacteriaceae</taxon>
        <taxon>Tunturiibacter</taxon>
    </lineage>
</organism>
<dbReference type="Proteomes" id="UP000534186">
    <property type="component" value="Unassembled WGS sequence"/>
</dbReference>
<dbReference type="SUPFAM" id="SSF51735">
    <property type="entry name" value="NAD(P)-binding Rossmann-fold domains"/>
    <property type="match status" value="1"/>
</dbReference>
<dbReference type="PIRSF" id="PIRSF015578">
    <property type="entry name" value="Myoinos-ppht_syn"/>
    <property type="match status" value="1"/>
</dbReference>
<evidence type="ECO:0000256" key="1">
    <source>
        <dbReference type="ARBA" id="ARBA00010813"/>
    </source>
</evidence>
<keyword evidence="3" id="KW-0413">Isomerase</keyword>
<dbReference type="Gene3D" id="3.40.50.720">
    <property type="entry name" value="NAD(P)-binding Rossmann-like Domain"/>
    <property type="match status" value="1"/>
</dbReference>
<dbReference type="AlphaFoldDB" id="A0A7Y9T5G5"/>
<dbReference type="Pfam" id="PF07994">
    <property type="entry name" value="NAD_binding_5"/>
    <property type="match status" value="1"/>
</dbReference>
<dbReference type="GO" id="GO:0008654">
    <property type="term" value="P:phospholipid biosynthetic process"/>
    <property type="evidence" value="ECO:0007669"/>
    <property type="project" value="InterPro"/>
</dbReference>
<dbReference type="SUPFAM" id="SSF55347">
    <property type="entry name" value="Glyceraldehyde-3-phosphate dehydrogenase-like, C-terminal domain"/>
    <property type="match status" value="1"/>
</dbReference>
<dbReference type="Pfam" id="PF01658">
    <property type="entry name" value="Inos-1-P_synth"/>
    <property type="match status" value="1"/>
</dbReference>
<dbReference type="Gene3D" id="3.30.360.10">
    <property type="entry name" value="Dihydrodipicolinate Reductase, domain 2"/>
    <property type="match status" value="1"/>
</dbReference>
<comment type="caution">
    <text evidence="3">The sequence shown here is derived from an EMBL/GenBank/DDBJ whole genome shotgun (WGS) entry which is preliminary data.</text>
</comment>
<sequence length="451" mass="50100">MSTPPAAKPASAAQDAATIKPATGKLGVMIPGMGAVATTLIAGVEAVRRGLAKPIGSVSQMGHIRLGKRTDNRSPLIKDFAPIADLNDIVFTGWDIFGGNLYDAAKTAQVLDRDQLEQIRPFLESIEPMPAVFDQHYVKRLTGKKIKTGKNKCDLANQIRNDIAEFKTKTDRQIMIWCGSTEIFLEQTAVHQTLEAFEKGLVDNDPNISPSMLYAWAALKEGIPFANGAPNLTVDIPALNELSRKMNAPICGKDFKTGQTFIKTVLAPAFKTRMLGVSGWYSTNILGNRDGEVLDDPESFKTKEESKLGVLDVIFQPELYPDLYKDLYHKVRINYYPPRGDNKEGWDNIDIFGWLGYPMQLKVDFLCRDSILAAPLALDLILFMDLAARTPSLRGLGIQEWLSFYFKAPDSAPGVYPEHDLFIQSMKLKNTLRHIMGEDLITHLGLDYYGE</sequence>
<evidence type="ECO:0000313" key="3">
    <source>
        <dbReference type="EMBL" id="NYF52304.1"/>
    </source>
</evidence>
<name>A0A7Y9T5G5_9BACT</name>
<feature type="domain" description="Myo-inositol-1-phosphate synthase GAPDH-like" evidence="2">
    <location>
        <begin position="258"/>
        <end position="370"/>
    </location>
</feature>
<evidence type="ECO:0000259" key="2">
    <source>
        <dbReference type="Pfam" id="PF01658"/>
    </source>
</evidence>
<evidence type="ECO:0000313" key="4">
    <source>
        <dbReference type="Proteomes" id="UP000534186"/>
    </source>
</evidence>
<proteinExistence type="inferred from homology"/>
<dbReference type="PANTHER" id="PTHR11510">
    <property type="entry name" value="MYO-INOSITOL-1 PHOSPHATE SYNTHASE"/>
    <property type="match status" value="1"/>
</dbReference>
<dbReference type="GO" id="GO:0006021">
    <property type="term" value="P:inositol biosynthetic process"/>
    <property type="evidence" value="ECO:0007669"/>
    <property type="project" value="InterPro"/>
</dbReference>
<dbReference type="GO" id="GO:0004512">
    <property type="term" value="F:inositol-3-phosphate synthase activity"/>
    <property type="evidence" value="ECO:0007669"/>
    <property type="project" value="UniProtKB-EC"/>
</dbReference>
<protein>
    <submittedName>
        <fullName evidence="3">Myo-inositol-1-phosphate synthase</fullName>
        <ecNumber evidence="3">5.5.1.4</ecNumber>
    </submittedName>
</protein>
<gene>
    <name evidence="3" type="ORF">HDF12_002703</name>
</gene>
<dbReference type="EC" id="5.5.1.4" evidence="3"/>
<dbReference type="InterPro" id="IPR013021">
    <property type="entry name" value="Myo-inos-1-P_Synthase_GAPDH"/>
</dbReference>